<evidence type="ECO:0000256" key="1">
    <source>
        <dbReference type="SAM" id="MobiDB-lite"/>
    </source>
</evidence>
<dbReference type="InterPro" id="IPR049082">
    <property type="entry name" value="T7SS_signal"/>
</dbReference>
<keyword evidence="5" id="KW-1185">Reference proteome</keyword>
<proteinExistence type="predicted"/>
<evidence type="ECO:0000313" key="4">
    <source>
        <dbReference type="EMBL" id="UQT57030.1"/>
    </source>
</evidence>
<evidence type="ECO:0000256" key="2">
    <source>
        <dbReference type="SAM" id="Phobius"/>
    </source>
</evidence>
<feature type="transmembrane region" description="Helical" evidence="2">
    <location>
        <begin position="279"/>
        <end position="297"/>
    </location>
</feature>
<reference evidence="4 5" key="1">
    <citation type="submission" date="2022-05" db="EMBL/GenBank/DDBJ databases">
        <authorList>
            <person name="Zhou X."/>
            <person name="Li K."/>
            <person name="Man Y."/>
        </authorList>
    </citation>
    <scope>NUCLEOTIDE SEQUENCE [LARGE SCALE GENOMIC DNA]</scope>
    <source>
        <strain evidence="4 5">MS405</strain>
    </source>
</reference>
<keyword evidence="2" id="KW-0472">Membrane</keyword>
<evidence type="ECO:0000259" key="3">
    <source>
        <dbReference type="Pfam" id="PF21725"/>
    </source>
</evidence>
<keyword evidence="2" id="KW-0812">Transmembrane</keyword>
<accession>A0ABY4PT34</accession>
<name>A0ABY4PT34_9ACTN</name>
<protein>
    <submittedName>
        <fullName evidence="4">WXG100 family type VII secretion target</fullName>
    </submittedName>
</protein>
<gene>
    <name evidence="4" type="ORF">M4V62_19045</name>
</gene>
<dbReference type="RefSeq" id="WP_249588450.1">
    <property type="nucleotide sequence ID" value="NZ_BAAAQL010000037.1"/>
</dbReference>
<dbReference type="EMBL" id="CP097289">
    <property type="protein sequence ID" value="UQT57030.1"/>
    <property type="molecule type" value="Genomic_DNA"/>
</dbReference>
<organism evidence="4 5">
    <name type="scientific">Streptomyces durmitorensis</name>
    <dbReference type="NCBI Taxonomy" id="319947"/>
    <lineage>
        <taxon>Bacteria</taxon>
        <taxon>Bacillati</taxon>
        <taxon>Actinomycetota</taxon>
        <taxon>Actinomycetes</taxon>
        <taxon>Kitasatosporales</taxon>
        <taxon>Streptomycetaceae</taxon>
        <taxon>Streptomyces</taxon>
    </lineage>
</organism>
<dbReference type="Gene3D" id="1.10.287.1060">
    <property type="entry name" value="ESAT-6-like"/>
    <property type="match status" value="1"/>
</dbReference>
<dbReference type="Proteomes" id="UP000829992">
    <property type="component" value="Chromosome"/>
</dbReference>
<feature type="compositionally biased region" description="Low complexity" evidence="1">
    <location>
        <begin position="133"/>
        <end position="144"/>
    </location>
</feature>
<evidence type="ECO:0000313" key="5">
    <source>
        <dbReference type="Proteomes" id="UP000829992"/>
    </source>
</evidence>
<dbReference type="Pfam" id="PF21725">
    <property type="entry name" value="T7SS_signal"/>
    <property type="match status" value="1"/>
</dbReference>
<feature type="compositionally biased region" description="Basic and acidic residues" evidence="1">
    <location>
        <begin position="145"/>
        <end position="171"/>
    </location>
</feature>
<feature type="domain" description="Putative T7SS secretion signal" evidence="3">
    <location>
        <begin position="40"/>
        <end position="214"/>
    </location>
</feature>
<keyword evidence="2" id="KW-1133">Transmembrane helix</keyword>
<feature type="region of interest" description="Disordered" evidence="1">
    <location>
        <begin position="121"/>
        <end position="175"/>
    </location>
</feature>
<sequence length="450" mass="47641">MSGSPQPPWLRPDPAADARFPAIGYCPCPGDLPTAIDVAGIVRRTADALRDMAHVLNGTGRGDWRGKAAEAFREQFHDNFRPRVDDARDSFTDAAKALEDWSAYMKSKQAYAEQLEDEAQRAKERAGAAQKALDGLPPKPGLLDVAKDKSHEGKARRERQEADRSEKEKAAHSANADLEEIRGRAERLRQSYTDEGEAVAGRLKHAMDRAPNEPGFWDRIGDAIGGLADAIDEIGDAILDDIKAALKELAPLLKVLGDIAGFASTVLGLLSLIPGLQFLALPALILGGVALASHYLSAVGTTGSFMKALTDPTVIIDAVTLAFGGAAFATGLKLTKMAGAAGSYPKIAAQTMKIGGGGLPKVPGYFRFASGMGQGGLHTPEFSFQGARFLMTNGGNFMGLVPGGGAVAINDIAHARKPDLFTMPKLPDLDLGRLPTPTGPFVPPQNRSTN</sequence>